<feature type="transmembrane region" description="Helical" evidence="7">
    <location>
        <begin position="673"/>
        <end position="694"/>
    </location>
</feature>
<feature type="transmembrane region" description="Helical" evidence="7">
    <location>
        <begin position="228"/>
        <end position="250"/>
    </location>
</feature>
<dbReference type="AlphaFoldDB" id="A0A9D1SWJ0"/>
<feature type="transmembrane region" description="Helical" evidence="7">
    <location>
        <begin position="177"/>
        <end position="196"/>
    </location>
</feature>
<dbReference type="Pfam" id="PF03176">
    <property type="entry name" value="MMPL"/>
    <property type="match status" value="2"/>
</dbReference>
<dbReference type="PANTHER" id="PTHR33406:SF13">
    <property type="entry name" value="MEMBRANE PROTEIN YDFJ"/>
    <property type="match status" value="1"/>
</dbReference>
<feature type="transmembrane region" description="Helical" evidence="7">
    <location>
        <begin position="778"/>
        <end position="800"/>
    </location>
</feature>
<evidence type="ECO:0000256" key="6">
    <source>
        <dbReference type="SAM" id="MobiDB-lite"/>
    </source>
</evidence>
<name>A0A9D1SWJ0_9FIRM</name>
<feature type="transmembrane region" description="Helical" evidence="7">
    <location>
        <begin position="271"/>
        <end position="295"/>
    </location>
</feature>
<dbReference type="InterPro" id="IPR050545">
    <property type="entry name" value="Mycobact_MmpL"/>
</dbReference>
<organism evidence="9 10">
    <name type="scientific">Candidatus Limadaptatus stercoripullorum</name>
    <dbReference type="NCBI Taxonomy" id="2840846"/>
    <lineage>
        <taxon>Bacteria</taxon>
        <taxon>Bacillati</taxon>
        <taxon>Bacillota</taxon>
        <taxon>Clostridia</taxon>
        <taxon>Eubacteriales</taxon>
        <taxon>Candidatus Limadaptatus</taxon>
    </lineage>
</organism>
<feature type="domain" description="Membrane transport protein MMPL" evidence="8">
    <location>
        <begin position="616"/>
        <end position="801"/>
    </location>
</feature>
<proteinExistence type="predicted"/>
<evidence type="ECO:0000256" key="5">
    <source>
        <dbReference type="ARBA" id="ARBA00023136"/>
    </source>
</evidence>
<feature type="domain" description="Membrane transport protein MMPL" evidence="8">
    <location>
        <begin position="120"/>
        <end position="337"/>
    </location>
</feature>
<dbReference type="PANTHER" id="PTHR33406">
    <property type="entry name" value="MEMBRANE PROTEIN MJ1562-RELATED"/>
    <property type="match status" value="1"/>
</dbReference>
<evidence type="ECO:0000256" key="2">
    <source>
        <dbReference type="ARBA" id="ARBA00022475"/>
    </source>
</evidence>
<evidence type="ECO:0000313" key="9">
    <source>
        <dbReference type="EMBL" id="HIU98841.1"/>
    </source>
</evidence>
<feature type="transmembrane region" description="Helical" evidence="7">
    <location>
        <begin position="307"/>
        <end position="329"/>
    </location>
</feature>
<dbReference type="Proteomes" id="UP000886857">
    <property type="component" value="Unassembled WGS sequence"/>
</dbReference>
<keyword evidence="2" id="KW-1003">Cell membrane</keyword>
<evidence type="ECO:0000256" key="1">
    <source>
        <dbReference type="ARBA" id="ARBA00004651"/>
    </source>
</evidence>
<protein>
    <submittedName>
        <fullName evidence="9">MMPL family transporter</fullName>
    </submittedName>
</protein>
<evidence type="ECO:0000256" key="7">
    <source>
        <dbReference type="SAM" id="Phobius"/>
    </source>
</evidence>
<dbReference type="EMBL" id="DVOE01000049">
    <property type="protein sequence ID" value="HIU98841.1"/>
    <property type="molecule type" value="Genomic_DNA"/>
</dbReference>
<accession>A0A9D1SWJ0</accession>
<feature type="transmembrane region" description="Helical" evidence="7">
    <location>
        <begin position="700"/>
        <end position="725"/>
    </location>
</feature>
<evidence type="ECO:0000259" key="8">
    <source>
        <dbReference type="Pfam" id="PF03176"/>
    </source>
</evidence>
<evidence type="ECO:0000256" key="4">
    <source>
        <dbReference type="ARBA" id="ARBA00022989"/>
    </source>
</evidence>
<reference evidence="9" key="2">
    <citation type="journal article" date="2021" name="PeerJ">
        <title>Extensive microbial diversity within the chicken gut microbiome revealed by metagenomics and culture.</title>
        <authorList>
            <person name="Gilroy R."/>
            <person name="Ravi A."/>
            <person name="Getino M."/>
            <person name="Pursley I."/>
            <person name="Horton D.L."/>
            <person name="Alikhan N.F."/>
            <person name="Baker D."/>
            <person name="Gharbi K."/>
            <person name="Hall N."/>
            <person name="Watson M."/>
            <person name="Adriaenssens E.M."/>
            <person name="Foster-Nyarko E."/>
            <person name="Jarju S."/>
            <person name="Secka A."/>
            <person name="Antonio M."/>
            <person name="Oren A."/>
            <person name="Chaudhuri R.R."/>
            <person name="La Ragione R."/>
            <person name="Hildebrand F."/>
            <person name="Pallen M.J."/>
        </authorList>
    </citation>
    <scope>NUCLEOTIDE SEQUENCE</scope>
    <source>
        <strain evidence="9">10406</strain>
    </source>
</reference>
<feature type="transmembrane region" description="Helical" evidence="7">
    <location>
        <begin position="746"/>
        <end position="772"/>
    </location>
</feature>
<dbReference type="InterPro" id="IPR004869">
    <property type="entry name" value="MMPL_dom"/>
</dbReference>
<gene>
    <name evidence="9" type="ORF">IAC73_03245</name>
</gene>
<dbReference type="Gene3D" id="1.20.1640.10">
    <property type="entry name" value="Multidrug efflux transporter AcrB transmembrane domain"/>
    <property type="match status" value="2"/>
</dbReference>
<feature type="transmembrane region" description="Helical" evidence="7">
    <location>
        <begin position="203"/>
        <end position="222"/>
    </location>
</feature>
<keyword evidence="4 7" id="KW-1133">Transmembrane helix</keyword>
<dbReference type="SUPFAM" id="SSF82866">
    <property type="entry name" value="Multidrug efflux transporter AcrB transmembrane domain"/>
    <property type="match status" value="2"/>
</dbReference>
<keyword evidence="3 7" id="KW-0812">Transmembrane</keyword>
<feature type="region of interest" description="Disordered" evidence="6">
    <location>
        <begin position="828"/>
        <end position="882"/>
    </location>
</feature>
<reference evidence="9" key="1">
    <citation type="submission" date="2020-10" db="EMBL/GenBank/DDBJ databases">
        <authorList>
            <person name="Gilroy R."/>
        </authorList>
    </citation>
    <scope>NUCLEOTIDE SEQUENCE</scope>
    <source>
        <strain evidence="9">10406</strain>
    </source>
</reference>
<dbReference type="GO" id="GO:0005886">
    <property type="term" value="C:plasma membrane"/>
    <property type="evidence" value="ECO:0007669"/>
    <property type="project" value="UniProtKB-SubCell"/>
</dbReference>
<feature type="transmembrane region" description="Helical" evidence="7">
    <location>
        <begin position="358"/>
        <end position="382"/>
    </location>
</feature>
<keyword evidence="5 7" id="KW-0472">Membrane</keyword>
<comment type="caution">
    <text evidence="9">The sequence shown here is derived from an EMBL/GenBank/DDBJ whole genome shotgun (WGS) entry which is preliminary data.</text>
</comment>
<evidence type="ECO:0000313" key="10">
    <source>
        <dbReference type="Proteomes" id="UP000886857"/>
    </source>
</evidence>
<sequence>MISRVNYDLTSYLPSGYDTNDGYQFLSDTFSIHGDVEAGVYGTRADIAEIAAGIEEVDGVTGVIWADMVEMLLEYGVYEPDESGEFNDDFKLIYSVLTDASAPTMKDGVLDYGDADTTPHNWAVLVTLSYPPSTPEAIEAFGKIEEVLGGVVGEGNFSMSGMTEQANALYETVFDEMWVYLLAAGIVVVVILLVTTNSLMEPLILILTLVVSIVINLGSNALFPSTSIITFAIGAILQLGLSMDYAIFLLHQYRAELKTTLDPKTALSAAIPKSAAAVASSALTTVVGLLALMFMKFEIGFDLGLSLAKGIICSLVTVLFLQPCLMLMLDKARLKTQHKCIDLKCRAPIKRCIRDRKWVGLAFLVLFVPVCYFANTLGYNYVKFMPPSTDTSVKHQMAQTLGNQLMIVVPNSYEYSPAPGANWTETGYLIEENYEFVQRLEEYGATLETVEYNGETVEVPRISFMLGLYVMFPEGSTVAFDMTDSDGNHIATFNFTLSQLLRFIDAYKDGLLDDIQANITTLMLIMLDTDGDGLMDAELPDGVDEGMLEHLDEYMSNMDLSSYLDTFSNYVSGGYTMYTVGITYPEIDNESELSFKILDDIKAIANDIFGEGGVAVTNHPNYTPVRCYFTGYTQGAYDFAAVTPTDFAVVTIISVVAILIILIVTLRGIKLPILLVALIEFGIFLNLVMQYIFAGGEINFMSYLIISAVQLGATVDYAILVATKFRKLRERWEPRQAAYKATTSSVMSVLTSALIMAGACFSICFSTTNLIIEEITFLVARGALISALLVIFVLPALLALTDKPSGGENHIMRTPKLRPVRFGKKPRYTPVLETEGAGEADASDITAMTDEDGAEKQKTADAAPSDEVPPQDTMTPRSDDPV</sequence>
<feature type="transmembrane region" description="Helical" evidence="7">
    <location>
        <begin position="647"/>
        <end position="666"/>
    </location>
</feature>
<comment type="subcellular location">
    <subcellularLocation>
        <location evidence="1">Cell membrane</location>
        <topology evidence="1">Multi-pass membrane protein</topology>
    </subcellularLocation>
</comment>
<evidence type="ECO:0000256" key="3">
    <source>
        <dbReference type="ARBA" id="ARBA00022692"/>
    </source>
</evidence>